<dbReference type="Pfam" id="PF18962">
    <property type="entry name" value="Por_Secre_tail"/>
    <property type="match status" value="1"/>
</dbReference>
<dbReference type="Proteomes" id="UP000033497">
    <property type="component" value="Unassembled WGS sequence"/>
</dbReference>
<evidence type="ECO:0000256" key="2">
    <source>
        <dbReference type="SAM" id="SignalP"/>
    </source>
</evidence>
<evidence type="ECO:0000313" key="5">
    <source>
        <dbReference type="Proteomes" id="UP000033497"/>
    </source>
</evidence>
<protein>
    <recommendedName>
        <fullName evidence="3">Secretion system C-terminal sorting domain-containing protein</fullName>
    </recommendedName>
</protein>
<evidence type="ECO:0000313" key="4">
    <source>
        <dbReference type="EMBL" id="KJJ38373.1"/>
    </source>
</evidence>
<dbReference type="InterPro" id="IPR013783">
    <property type="entry name" value="Ig-like_fold"/>
</dbReference>
<dbReference type="InterPro" id="IPR021615">
    <property type="entry name" value="Omp28"/>
</dbReference>
<reference evidence="4 5" key="1">
    <citation type="submission" date="2014-10" db="EMBL/GenBank/DDBJ databases">
        <title>Genome sequencing of Vitellibacter vladivostokensis KMM 3516.</title>
        <authorList>
            <person name="Thevarajoo S."/>
            <person name="Selvaratnam C."/>
            <person name="Goh K.M."/>
            <person name="Chong C.S."/>
        </authorList>
    </citation>
    <scope>NUCLEOTIDE SEQUENCE [LARGE SCALE GENOMIC DNA]</scope>
    <source>
        <strain evidence="4 5">KMM 3516</strain>
    </source>
</reference>
<keyword evidence="5" id="KW-1185">Reference proteome</keyword>
<dbReference type="Gene3D" id="2.60.40.10">
    <property type="entry name" value="Immunoglobulins"/>
    <property type="match status" value="1"/>
</dbReference>
<evidence type="ECO:0000256" key="1">
    <source>
        <dbReference type="ARBA" id="ARBA00022729"/>
    </source>
</evidence>
<feature type="signal peptide" evidence="2">
    <location>
        <begin position="1"/>
        <end position="20"/>
    </location>
</feature>
<accession>A0ABR5DHX0</accession>
<evidence type="ECO:0000259" key="3">
    <source>
        <dbReference type="Pfam" id="PF18962"/>
    </source>
</evidence>
<name>A0ABR5DHX0_9FLAO</name>
<dbReference type="Pfam" id="PF11551">
    <property type="entry name" value="Omp28"/>
    <property type="match status" value="1"/>
</dbReference>
<dbReference type="EMBL" id="JSVU01000005">
    <property type="protein sequence ID" value="KJJ38373.1"/>
    <property type="molecule type" value="Genomic_DNA"/>
</dbReference>
<proteinExistence type="predicted"/>
<gene>
    <name evidence="4" type="ORF">MB09_10035</name>
</gene>
<organism evidence="4 5">
    <name type="scientific">Aequorivita vladivostokensis</name>
    <dbReference type="NCBI Taxonomy" id="171194"/>
    <lineage>
        <taxon>Bacteria</taxon>
        <taxon>Pseudomonadati</taxon>
        <taxon>Bacteroidota</taxon>
        <taxon>Flavobacteriia</taxon>
        <taxon>Flavobacteriales</taxon>
        <taxon>Flavobacteriaceae</taxon>
        <taxon>Aequorivita</taxon>
    </lineage>
</organism>
<dbReference type="InterPro" id="IPR026444">
    <property type="entry name" value="Secre_tail"/>
</dbReference>
<dbReference type="NCBIfam" id="TIGR04183">
    <property type="entry name" value="Por_Secre_tail"/>
    <property type="match status" value="1"/>
</dbReference>
<feature type="domain" description="Secretion system C-terminal sorting" evidence="3">
    <location>
        <begin position="484"/>
        <end position="552"/>
    </location>
</feature>
<keyword evidence="1 2" id="KW-0732">Signal</keyword>
<sequence>MVKKLPLFLVFTLLTSFSFAQTIVSTSPENKNVILEEFTGIKCVFCPDGHRIAQGIKAANPDDVFLINIHTGGFAVPNPGEPDFRTPDGNAIRAYYGVNSYPSGMINRHTWSGNSPVISRSAWASRANTIMSESSYLNVGVEATIDVQTRELVVHVEGYYTGSSPLSTNFLTVALLQNNTKGPQTGGGQGNNYNHMHRLVDIITPTWGDPINTTTSSTFVDRTYTYTIPAMYNNVPAVVDDMEVVAFIAETQSEIISGHGARATFTGITIANDVSVVSIEDIPATCETSVAPKVTIKNEGQNTLTSLAITYEINGDSHSYNWTGNLPALWDETIELPEVNYTAQGTNTLTVSIPNDDDNSNNSFNTTFIEAPESTGTVDLRIITDAYGEECRWNLRDSNGNIVEFGGPYNDNSVIDIRMNIPEDCYTFILIDTFGDGGTRATLTDSEGTLLFNASGNWGAELSQEFNSNGVLEISDSQLDGISLYPNPASSILNLKNAENANIEIFDVLGKRILSQDNISINEQINVSNLVNGTYFIRIVKDNALTTKRFLISK</sequence>
<feature type="chain" id="PRO_5045753210" description="Secretion system C-terminal sorting domain-containing protein" evidence="2">
    <location>
        <begin position="21"/>
        <end position="554"/>
    </location>
</feature>
<comment type="caution">
    <text evidence="4">The sequence shown here is derived from an EMBL/GenBank/DDBJ whole genome shotgun (WGS) entry which is preliminary data.</text>
</comment>